<proteinExistence type="inferred from homology"/>
<dbReference type="InterPro" id="IPR057326">
    <property type="entry name" value="KR_dom"/>
</dbReference>
<dbReference type="Proteomes" id="UP000202440">
    <property type="component" value="Chromosome"/>
</dbReference>
<dbReference type="InterPro" id="IPR002347">
    <property type="entry name" value="SDR_fam"/>
</dbReference>
<accession>A0A222FIR3</accession>
<dbReference type="PANTHER" id="PTHR44196:SF1">
    <property type="entry name" value="DEHYDROGENASE_REDUCTASE SDR FAMILY MEMBER 7B"/>
    <property type="match status" value="1"/>
</dbReference>
<evidence type="ECO:0000256" key="2">
    <source>
        <dbReference type="ARBA" id="ARBA00023002"/>
    </source>
</evidence>
<protein>
    <submittedName>
        <fullName evidence="5">Short-chain dehydrogenase</fullName>
    </submittedName>
</protein>
<dbReference type="GO" id="GO:0016491">
    <property type="term" value="F:oxidoreductase activity"/>
    <property type="evidence" value="ECO:0007669"/>
    <property type="project" value="UniProtKB-KW"/>
</dbReference>
<keyword evidence="6" id="KW-1185">Reference proteome</keyword>
<sequence>MSGLALQQQTIWLTGASSGIGEALAKALQPLCKHLYVSARSEDKLADLANAHSNVTALAVDVTDPESVRNAAEFIQNHGGLDTVIANAGTCEYVDVDDFDTRLIERVMQTNFIGLAHCVEAALPLLKNSQAGYLVAVSSSSTWLAMPRAQAYGASKAAVNYFMESMAADLKHIGIDVSVVLPGFVKTPLTDLNDFPMPMMITAEDAAERIISGLEKRRFAIHFPQRFTLILKLLGLLPAPLRLKLSSRMSRLPQGSSS</sequence>
<dbReference type="SMART" id="SM00822">
    <property type="entry name" value="PKS_KR"/>
    <property type="match status" value="1"/>
</dbReference>
<dbReference type="InterPro" id="IPR020904">
    <property type="entry name" value="Sc_DH/Rdtase_CS"/>
</dbReference>
<dbReference type="KEGG" id="bsan:CHH28_08255"/>
<dbReference type="RefSeq" id="WP_094059858.1">
    <property type="nucleotide sequence ID" value="NZ_CP022530.1"/>
</dbReference>
<comment type="similarity">
    <text evidence="1 3">Belongs to the short-chain dehydrogenases/reductases (SDR) family.</text>
</comment>
<dbReference type="PROSITE" id="PS00061">
    <property type="entry name" value="ADH_SHORT"/>
    <property type="match status" value="1"/>
</dbReference>
<keyword evidence="2" id="KW-0560">Oxidoreductase</keyword>
<dbReference type="PANTHER" id="PTHR44196">
    <property type="entry name" value="DEHYDROGENASE/REDUCTASE SDR FAMILY MEMBER 7B"/>
    <property type="match status" value="1"/>
</dbReference>
<evidence type="ECO:0000313" key="5">
    <source>
        <dbReference type="EMBL" id="ASP38670.1"/>
    </source>
</evidence>
<reference evidence="5 6" key="1">
    <citation type="submission" date="2017-07" db="EMBL/GenBank/DDBJ databases">
        <title>Annotated genome sequence of Bacterioplanes sanyensis isolated from Red Sea.</title>
        <authorList>
            <person name="Rehman Z.U."/>
        </authorList>
    </citation>
    <scope>NUCLEOTIDE SEQUENCE [LARGE SCALE GENOMIC DNA]</scope>
    <source>
        <strain evidence="5 6">NV9</strain>
    </source>
</reference>
<dbReference type="EMBL" id="CP022530">
    <property type="protein sequence ID" value="ASP38670.1"/>
    <property type="molecule type" value="Genomic_DNA"/>
</dbReference>
<dbReference type="AlphaFoldDB" id="A0A222FIR3"/>
<dbReference type="PRINTS" id="PR00081">
    <property type="entry name" value="GDHRDH"/>
</dbReference>
<evidence type="ECO:0000256" key="1">
    <source>
        <dbReference type="ARBA" id="ARBA00006484"/>
    </source>
</evidence>
<dbReference type="PRINTS" id="PR00080">
    <property type="entry name" value="SDRFAMILY"/>
</dbReference>
<evidence type="ECO:0000313" key="6">
    <source>
        <dbReference type="Proteomes" id="UP000202440"/>
    </source>
</evidence>
<dbReference type="Gene3D" id="3.40.50.720">
    <property type="entry name" value="NAD(P)-binding Rossmann-like Domain"/>
    <property type="match status" value="1"/>
</dbReference>
<dbReference type="InterPro" id="IPR036291">
    <property type="entry name" value="NAD(P)-bd_dom_sf"/>
</dbReference>
<dbReference type="GO" id="GO:0016020">
    <property type="term" value="C:membrane"/>
    <property type="evidence" value="ECO:0007669"/>
    <property type="project" value="TreeGrafter"/>
</dbReference>
<name>A0A222FIR3_9GAMM</name>
<organism evidence="5 6">
    <name type="scientific">Bacterioplanes sanyensis</name>
    <dbReference type="NCBI Taxonomy" id="1249553"/>
    <lineage>
        <taxon>Bacteria</taxon>
        <taxon>Pseudomonadati</taxon>
        <taxon>Pseudomonadota</taxon>
        <taxon>Gammaproteobacteria</taxon>
        <taxon>Oceanospirillales</taxon>
        <taxon>Oceanospirillaceae</taxon>
        <taxon>Bacterioplanes</taxon>
    </lineage>
</organism>
<feature type="domain" description="Ketoreductase" evidence="4">
    <location>
        <begin position="9"/>
        <end position="188"/>
    </location>
</feature>
<dbReference type="SUPFAM" id="SSF51735">
    <property type="entry name" value="NAD(P)-binding Rossmann-fold domains"/>
    <property type="match status" value="1"/>
</dbReference>
<evidence type="ECO:0000259" key="4">
    <source>
        <dbReference type="SMART" id="SM00822"/>
    </source>
</evidence>
<gene>
    <name evidence="5" type="ORF">CHH28_08255</name>
</gene>
<evidence type="ECO:0000256" key="3">
    <source>
        <dbReference type="RuleBase" id="RU000363"/>
    </source>
</evidence>
<dbReference type="Pfam" id="PF00106">
    <property type="entry name" value="adh_short"/>
    <property type="match status" value="1"/>
</dbReference>
<dbReference type="OrthoDB" id="335726at2"/>